<dbReference type="Pfam" id="PF12802">
    <property type="entry name" value="MarR_2"/>
    <property type="match status" value="1"/>
</dbReference>
<dbReference type="SMART" id="SM00347">
    <property type="entry name" value="HTH_MARR"/>
    <property type="match status" value="1"/>
</dbReference>
<name>A0A4Q7YWF0_9BACT</name>
<dbReference type="PANTHER" id="PTHR33164">
    <property type="entry name" value="TRANSCRIPTIONAL REGULATOR, MARR FAMILY"/>
    <property type="match status" value="1"/>
</dbReference>
<dbReference type="RefSeq" id="WP_130419349.1">
    <property type="nucleotide sequence ID" value="NZ_SHKW01000001.1"/>
</dbReference>
<dbReference type="PROSITE" id="PS50995">
    <property type="entry name" value="HTH_MARR_2"/>
    <property type="match status" value="1"/>
</dbReference>
<dbReference type="InterPro" id="IPR036388">
    <property type="entry name" value="WH-like_DNA-bd_sf"/>
</dbReference>
<reference evidence="2 3" key="1">
    <citation type="submission" date="2019-02" db="EMBL/GenBank/DDBJ databases">
        <title>Genomic Encyclopedia of Archaeal and Bacterial Type Strains, Phase II (KMG-II): from individual species to whole genera.</title>
        <authorList>
            <person name="Goeker M."/>
        </authorList>
    </citation>
    <scope>NUCLEOTIDE SEQUENCE [LARGE SCALE GENOMIC DNA]</scope>
    <source>
        <strain evidence="2 3">DSM 18101</strain>
    </source>
</reference>
<evidence type="ECO:0000313" key="3">
    <source>
        <dbReference type="Proteomes" id="UP000292958"/>
    </source>
</evidence>
<evidence type="ECO:0000313" key="2">
    <source>
        <dbReference type="EMBL" id="RZU41423.1"/>
    </source>
</evidence>
<keyword evidence="3" id="KW-1185">Reference proteome</keyword>
<dbReference type="Proteomes" id="UP000292958">
    <property type="component" value="Unassembled WGS sequence"/>
</dbReference>
<dbReference type="InterPro" id="IPR000835">
    <property type="entry name" value="HTH_MarR-typ"/>
</dbReference>
<dbReference type="EMBL" id="SHKW01000001">
    <property type="protein sequence ID" value="RZU41423.1"/>
    <property type="molecule type" value="Genomic_DNA"/>
</dbReference>
<dbReference type="PANTHER" id="PTHR33164:SF43">
    <property type="entry name" value="HTH-TYPE TRANSCRIPTIONAL REPRESSOR YETL"/>
    <property type="match status" value="1"/>
</dbReference>
<dbReference type="InterPro" id="IPR039422">
    <property type="entry name" value="MarR/SlyA-like"/>
</dbReference>
<dbReference type="SUPFAM" id="SSF46785">
    <property type="entry name" value="Winged helix' DNA-binding domain"/>
    <property type="match status" value="1"/>
</dbReference>
<comment type="caution">
    <text evidence="2">The sequence shown here is derived from an EMBL/GenBank/DDBJ whole genome shotgun (WGS) entry which is preliminary data.</text>
</comment>
<gene>
    <name evidence="2" type="ORF">BDD14_2945</name>
</gene>
<dbReference type="InterPro" id="IPR036390">
    <property type="entry name" value="WH_DNA-bd_sf"/>
</dbReference>
<dbReference type="Gene3D" id="1.10.10.10">
    <property type="entry name" value="Winged helix-like DNA-binding domain superfamily/Winged helix DNA-binding domain"/>
    <property type="match status" value="1"/>
</dbReference>
<sequence>MSSRLKNEPDLSGIHLWLLLWKASRAVEAHATCSIARFNMGATDFAVLEALFHKGPLTVKQLREKVLLTSGSMTTAVDRLEARALVARHDDAKDRRARIINLTPEGRRSIECAFSQHRDHMEAALAGFSDEDRARLLPLLRRLGHIAETTFHAVPQPQQTGADARRKE</sequence>
<proteinExistence type="predicted"/>
<evidence type="ECO:0000259" key="1">
    <source>
        <dbReference type="PROSITE" id="PS50995"/>
    </source>
</evidence>
<dbReference type="PRINTS" id="PR00598">
    <property type="entry name" value="HTHMARR"/>
</dbReference>
<feature type="domain" description="HTH marR-type" evidence="1">
    <location>
        <begin position="13"/>
        <end position="145"/>
    </location>
</feature>
<protein>
    <submittedName>
        <fullName evidence="2">MarR family transcriptional regulator</fullName>
    </submittedName>
</protein>
<organism evidence="2 3">
    <name type="scientific">Edaphobacter modestus</name>
    <dbReference type="NCBI Taxonomy" id="388466"/>
    <lineage>
        <taxon>Bacteria</taxon>
        <taxon>Pseudomonadati</taxon>
        <taxon>Acidobacteriota</taxon>
        <taxon>Terriglobia</taxon>
        <taxon>Terriglobales</taxon>
        <taxon>Acidobacteriaceae</taxon>
        <taxon>Edaphobacter</taxon>
    </lineage>
</organism>
<accession>A0A4Q7YWF0</accession>
<dbReference type="AlphaFoldDB" id="A0A4Q7YWF0"/>
<dbReference type="GO" id="GO:0003700">
    <property type="term" value="F:DNA-binding transcription factor activity"/>
    <property type="evidence" value="ECO:0007669"/>
    <property type="project" value="InterPro"/>
</dbReference>
<dbReference type="GO" id="GO:0006950">
    <property type="term" value="P:response to stress"/>
    <property type="evidence" value="ECO:0007669"/>
    <property type="project" value="TreeGrafter"/>
</dbReference>
<dbReference type="OrthoDB" id="9799747at2"/>